<dbReference type="EMBL" id="FJOG01000011">
    <property type="protein sequence ID" value="CZR57920.1"/>
    <property type="molecule type" value="Genomic_DNA"/>
</dbReference>
<sequence>MTEPTLDPLIEVTVAGVAAQDFIDAYYPALNNPKGRASIADFYVKPVPGKPIAADIVLNGVPSTDPTEIQKIFDEQVTKAHYEVQTFDCHTINANYNVAANESALALDMDGKKMSIVVIVGGTVKYGEDGDVRAFSDSLVLVPNLEAHGPKAAKGLKKWLVQSQNFRLVL</sequence>
<name>A0A1L7WYV2_9HELO</name>
<organism evidence="2 3">
    <name type="scientific">Phialocephala subalpina</name>
    <dbReference type="NCBI Taxonomy" id="576137"/>
    <lineage>
        <taxon>Eukaryota</taxon>
        <taxon>Fungi</taxon>
        <taxon>Dikarya</taxon>
        <taxon>Ascomycota</taxon>
        <taxon>Pezizomycotina</taxon>
        <taxon>Leotiomycetes</taxon>
        <taxon>Helotiales</taxon>
        <taxon>Mollisiaceae</taxon>
        <taxon>Phialocephala</taxon>
        <taxon>Phialocephala fortinii species complex</taxon>
    </lineage>
</organism>
<dbReference type="InterPro" id="IPR032710">
    <property type="entry name" value="NTF2-like_dom_sf"/>
</dbReference>
<reference evidence="2 3" key="1">
    <citation type="submission" date="2016-03" db="EMBL/GenBank/DDBJ databases">
        <authorList>
            <person name="Ploux O."/>
        </authorList>
    </citation>
    <scope>NUCLEOTIDE SEQUENCE [LARGE SCALE GENOMIC DNA]</scope>
    <source>
        <strain evidence="2 3">UAMH 11012</strain>
    </source>
</reference>
<dbReference type="InterPro" id="IPR018222">
    <property type="entry name" value="Nuclear_transport_factor_2_euk"/>
</dbReference>
<dbReference type="GO" id="GO:0006913">
    <property type="term" value="P:nucleocytoplasmic transport"/>
    <property type="evidence" value="ECO:0007669"/>
    <property type="project" value="InterPro"/>
</dbReference>
<dbReference type="OrthoDB" id="25408at2759"/>
<dbReference type="STRING" id="576137.A0A1L7WYV2"/>
<gene>
    <name evidence="2" type="ORF">PAC_07810</name>
</gene>
<evidence type="ECO:0000313" key="3">
    <source>
        <dbReference type="Proteomes" id="UP000184330"/>
    </source>
</evidence>
<dbReference type="AlphaFoldDB" id="A0A1L7WYV2"/>
<evidence type="ECO:0000313" key="2">
    <source>
        <dbReference type="EMBL" id="CZR57920.1"/>
    </source>
</evidence>
<evidence type="ECO:0000259" key="1">
    <source>
        <dbReference type="PROSITE" id="PS50177"/>
    </source>
</evidence>
<feature type="domain" description="NTF2" evidence="1">
    <location>
        <begin position="18"/>
        <end position="168"/>
    </location>
</feature>
<dbReference type="Pfam" id="PF10429">
    <property type="entry name" value="Mtr2"/>
    <property type="match status" value="1"/>
</dbReference>
<dbReference type="InterPro" id="IPR045875">
    <property type="entry name" value="NTF2"/>
</dbReference>
<accession>A0A1L7WYV2</accession>
<dbReference type="PROSITE" id="PS50177">
    <property type="entry name" value="NTF2_DOMAIN"/>
    <property type="match status" value="1"/>
</dbReference>
<proteinExistence type="predicted"/>
<keyword evidence="3" id="KW-1185">Reference proteome</keyword>
<dbReference type="PANTHER" id="PTHR12612">
    <property type="entry name" value="NUCLEAR TRANSPORT FACTOR 2"/>
    <property type="match status" value="1"/>
</dbReference>
<dbReference type="Gene3D" id="3.10.450.50">
    <property type="match status" value="1"/>
</dbReference>
<protein>
    <submittedName>
        <fullName evidence="2">Related to nuclear transport factor 2 domain protein</fullName>
    </submittedName>
</protein>
<dbReference type="InterPro" id="IPR019488">
    <property type="entry name" value="Nucl_pore_RNA_shuttling_Mtr2"/>
</dbReference>
<dbReference type="Proteomes" id="UP000184330">
    <property type="component" value="Unassembled WGS sequence"/>
</dbReference>
<dbReference type="SUPFAM" id="SSF54427">
    <property type="entry name" value="NTF2-like"/>
    <property type="match status" value="1"/>
</dbReference>